<evidence type="ECO:0000313" key="3">
    <source>
        <dbReference type="Proteomes" id="UP000660680"/>
    </source>
</evidence>
<dbReference type="Gene3D" id="3.40.50.1820">
    <property type="entry name" value="alpha/beta hydrolase"/>
    <property type="match status" value="1"/>
</dbReference>
<dbReference type="AlphaFoldDB" id="A0A918GSL1"/>
<dbReference type="EMBL" id="BMRB01000010">
    <property type="protein sequence ID" value="GGS58380.1"/>
    <property type="molecule type" value="Genomic_DNA"/>
</dbReference>
<organism evidence="2 3">
    <name type="scientific">Actinokineospora fastidiosa</name>
    <dbReference type="NCBI Taxonomy" id="1816"/>
    <lineage>
        <taxon>Bacteria</taxon>
        <taxon>Bacillati</taxon>
        <taxon>Actinomycetota</taxon>
        <taxon>Actinomycetes</taxon>
        <taxon>Pseudonocardiales</taxon>
        <taxon>Pseudonocardiaceae</taxon>
        <taxon>Actinokineospora</taxon>
    </lineage>
</organism>
<evidence type="ECO:0000313" key="2">
    <source>
        <dbReference type="EMBL" id="GGS58380.1"/>
    </source>
</evidence>
<dbReference type="InterPro" id="IPR051044">
    <property type="entry name" value="MAG_DAG_Lipase"/>
</dbReference>
<feature type="domain" description="Serine aminopeptidase S33" evidence="1">
    <location>
        <begin position="22"/>
        <end position="262"/>
    </location>
</feature>
<protein>
    <recommendedName>
        <fullName evidence="1">Serine aminopeptidase S33 domain-containing protein</fullName>
    </recommendedName>
</protein>
<dbReference type="SUPFAM" id="SSF53474">
    <property type="entry name" value="alpha/beta-Hydrolases"/>
    <property type="match status" value="1"/>
</dbReference>
<dbReference type="InterPro" id="IPR022742">
    <property type="entry name" value="Hydrolase_4"/>
</dbReference>
<dbReference type="InterPro" id="IPR029058">
    <property type="entry name" value="AB_hydrolase_fold"/>
</dbReference>
<comment type="caution">
    <text evidence="2">The sequence shown here is derived from an EMBL/GenBank/DDBJ whole genome shotgun (WGS) entry which is preliminary data.</text>
</comment>
<reference evidence="2" key="1">
    <citation type="journal article" date="2014" name="Int. J. Syst. Evol. Microbiol.">
        <title>Complete genome sequence of Corynebacterium casei LMG S-19264T (=DSM 44701T), isolated from a smear-ripened cheese.</title>
        <authorList>
            <consortium name="US DOE Joint Genome Institute (JGI-PGF)"/>
            <person name="Walter F."/>
            <person name="Albersmeier A."/>
            <person name="Kalinowski J."/>
            <person name="Ruckert C."/>
        </authorList>
    </citation>
    <scope>NUCLEOTIDE SEQUENCE</scope>
    <source>
        <strain evidence="2">JCM 3276</strain>
    </source>
</reference>
<sequence>MNGFTAADGLRLRVRSWPHTGELRGVVHLSHGMGEHADLYDGLATTLSRHGLAVYAHDLRGHGLSMTDGPGHLGDDGWNRLVDDLRVLAELLRERHPGLPLVLMGHSMGSYAVQQLMLDHGHLLDGAVLAGTTALDGLLDRLAREPDRLDYYNARFQPTRTRYDWLSRDDAFVDAFLADPRCAFPLDGAGLRDMHAAAPRLARPRGVPPGLPLYVVVGDRDPLNDGLALSDLLVRRYRAAGLVDITYRTYRAARHQLLYETNSAEITADLIGWLTRVTDRRSSEMSPPLENTC</sequence>
<reference evidence="2" key="2">
    <citation type="submission" date="2020-09" db="EMBL/GenBank/DDBJ databases">
        <authorList>
            <person name="Sun Q."/>
            <person name="Ohkuma M."/>
        </authorList>
    </citation>
    <scope>NUCLEOTIDE SEQUENCE</scope>
    <source>
        <strain evidence="2">JCM 3276</strain>
    </source>
</reference>
<dbReference type="Pfam" id="PF12146">
    <property type="entry name" value="Hydrolase_4"/>
    <property type="match status" value="1"/>
</dbReference>
<gene>
    <name evidence="2" type="ORF">GCM10010171_61680</name>
</gene>
<proteinExistence type="predicted"/>
<name>A0A918GSL1_9PSEU</name>
<dbReference type="Proteomes" id="UP000660680">
    <property type="component" value="Unassembled WGS sequence"/>
</dbReference>
<evidence type="ECO:0000259" key="1">
    <source>
        <dbReference type="Pfam" id="PF12146"/>
    </source>
</evidence>
<keyword evidence="3" id="KW-1185">Reference proteome</keyword>
<dbReference type="PANTHER" id="PTHR11614">
    <property type="entry name" value="PHOSPHOLIPASE-RELATED"/>
    <property type="match status" value="1"/>
</dbReference>
<accession>A0A918GSL1</accession>